<proteinExistence type="predicted"/>
<sequence>MGFAQDADQAQSNSDLIWGLDHITQRQNAFDFVKRFENKLCVYSPTVSQMYSNYNIFFPEDMQKSMVVLPDPYAFHDTFNHIPEEAVQATGLHIVPGETINRSGLYIVISQNQKNVRSIPIPFKEGLRQILKRFQGNDPFLPVLVKGDLREFDSNMPCLHLHRLRMSALSNMSTLERQGIKNLISEKIMGIYREA</sequence>
<evidence type="ECO:0000313" key="1">
    <source>
        <dbReference type="EMBL" id="EAT11417.1"/>
    </source>
</evidence>
<comment type="caution">
    <text evidence="1">The sequence shown here is derived from an EMBL/GenBank/DDBJ whole genome shotgun (WGS) entry which is preliminary data.</text>
</comment>
<dbReference type="EMBL" id="AAQH01000018">
    <property type="protein sequence ID" value="EAT11417.1"/>
    <property type="molecule type" value="Genomic_DNA"/>
</dbReference>
<dbReference type="AlphaFoldDB" id="Q1MZJ4"/>
<reference evidence="1 2" key="1">
    <citation type="submission" date="2006-03" db="EMBL/GenBank/DDBJ databases">
        <authorList>
            <person name="Pinhassi J."/>
            <person name="Pedros-Alio C."/>
            <person name="Ferriera S."/>
            <person name="Johnson J."/>
            <person name="Kravitz S."/>
            <person name="Halpern A."/>
            <person name="Remington K."/>
            <person name="Beeson K."/>
            <person name="Tran B."/>
            <person name="Rogers Y.-H."/>
            <person name="Friedman R."/>
            <person name="Venter J.C."/>
        </authorList>
    </citation>
    <scope>NUCLEOTIDE SEQUENCE [LARGE SCALE GENOMIC DNA]</scope>
    <source>
        <strain evidence="1 2">RED65</strain>
    </source>
</reference>
<organism evidence="1 2">
    <name type="scientific">Bermanella marisrubri</name>
    <dbReference type="NCBI Taxonomy" id="207949"/>
    <lineage>
        <taxon>Bacteria</taxon>
        <taxon>Pseudomonadati</taxon>
        <taxon>Pseudomonadota</taxon>
        <taxon>Gammaproteobacteria</taxon>
        <taxon>Oceanospirillales</taxon>
        <taxon>Oceanospirillaceae</taxon>
        <taxon>Bermanella</taxon>
    </lineage>
</organism>
<gene>
    <name evidence="1" type="ORF">RED65_05857</name>
</gene>
<dbReference type="HOGENOM" id="CLU_1365284_0_0_6"/>
<dbReference type="RefSeq" id="WP_007016636.1">
    <property type="nucleotide sequence ID" value="NZ_AAQH01000018.1"/>
</dbReference>
<keyword evidence="2" id="KW-1185">Reference proteome</keyword>
<protein>
    <submittedName>
        <fullName evidence="1">Uncharacterized protein</fullName>
    </submittedName>
</protein>
<accession>Q1MZJ4</accession>
<dbReference type="OrthoDB" id="6076461at2"/>
<dbReference type="Proteomes" id="UP000004263">
    <property type="component" value="Unassembled WGS sequence"/>
</dbReference>
<evidence type="ECO:0000313" key="2">
    <source>
        <dbReference type="Proteomes" id="UP000004263"/>
    </source>
</evidence>
<name>Q1MZJ4_9GAMM</name>